<evidence type="ECO:0000259" key="1">
    <source>
        <dbReference type="Pfam" id="PF06985"/>
    </source>
</evidence>
<dbReference type="Pfam" id="PF06985">
    <property type="entry name" value="HET"/>
    <property type="match status" value="1"/>
</dbReference>
<accession>A0A8E2JAX5</accession>
<name>A0A8E2JAX5_9PEZI</name>
<protein>
    <recommendedName>
        <fullName evidence="1">Heterokaryon incompatibility domain-containing protein</fullName>
    </recommendedName>
</protein>
<dbReference type="OrthoDB" id="3799428at2759"/>
<gene>
    <name evidence="2" type="ORF">K432DRAFT_446418</name>
</gene>
<dbReference type="AlphaFoldDB" id="A0A8E2JAX5"/>
<evidence type="ECO:0000313" key="3">
    <source>
        <dbReference type="Proteomes" id="UP000250266"/>
    </source>
</evidence>
<reference evidence="2 3" key="1">
    <citation type="journal article" date="2016" name="Nat. Commun.">
        <title>Ectomycorrhizal ecology is imprinted in the genome of the dominant symbiotic fungus Cenococcum geophilum.</title>
        <authorList>
            <consortium name="DOE Joint Genome Institute"/>
            <person name="Peter M."/>
            <person name="Kohler A."/>
            <person name="Ohm R.A."/>
            <person name="Kuo A."/>
            <person name="Krutzmann J."/>
            <person name="Morin E."/>
            <person name="Arend M."/>
            <person name="Barry K.W."/>
            <person name="Binder M."/>
            <person name="Choi C."/>
            <person name="Clum A."/>
            <person name="Copeland A."/>
            <person name="Grisel N."/>
            <person name="Haridas S."/>
            <person name="Kipfer T."/>
            <person name="LaButti K."/>
            <person name="Lindquist E."/>
            <person name="Lipzen A."/>
            <person name="Maire R."/>
            <person name="Meier B."/>
            <person name="Mihaltcheva S."/>
            <person name="Molinier V."/>
            <person name="Murat C."/>
            <person name="Poggeler S."/>
            <person name="Quandt C.A."/>
            <person name="Sperisen C."/>
            <person name="Tritt A."/>
            <person name="Tisserant E."/>
            <person name="Crous P.W."/>
            <person name="Henrissat B."/>
            <person name="Nehls U."/>
            <person name="Egli S."/>
            <person name="Spatafora J.W."/>
            <person name="Grigoriev I.V."/>
            <person name="Martin F.M."/>
        </authorList>
    </citation>
    <scope>NUCLEOTIDE SEQUENCE [LARGE SCALE GENOMIC DNA]</scope>
    <source>
        <strain evidence="2 3">CBS 459.81</strain>
    </source>
</reference>
<dbReference type="InterPro" id="IPR010730">
    <property type="entry name" value="HET"/>
</dbReference>
<dbReference type="Proteomes" id="UP000250266">
    <property type="component" value="Unassembled WGS sequence"/>
</dbReference>
<organism evidence="2 3">
    <name type="scientific">Lepidopterella palustris CBS 459.81</name>
    <dbReference type="NCBI Taxonomy" id="1314670"/>
    <lineage>
        <taxon>Eukaryota</taxon>
        <taxon>Fungi</taxon>
        <taxon>Dikarya</taxon>
        <taxon>Ascomycota</taxon>
        <taxon>Pezizomycotina</taxon>
        <taxon>Dothideomycetes</taxon>
        <taxon>Pleosporomycetidae</taxon>
        <taxon>Mytilinidiales</taxon>
        <taxon>Argynnaceae</taxon>
        <taxon>Lepidopterella</taxon>
    </lineage>
</organism>
<proteinExistence type="predicted"/>
<dbReference type="EMBL" id="KV745267">
    <property type="protein sequence ID" value="OCK75854.1"/>
    <property type="molecule type" value="Genomic_DNA"/>
</dbReference>
<sequence>MTTFSRSISDVLELITSVKQIYITFREHSTKKFQCFSEKLGRLDLFFDNFHRALSRVGNDDIDDRTPAIRKTLQILQQNLRETEPILGRHSQSCPAERRLHTKRVDSCTAHFHRYSAAWLASRPLNRRPARLCKQKGTSTTICGINGRTNSNDSSSRLVCGLSSTLSPFPSQVLDLKSTKTTRSTRLIKLLVADRYAALSNAWSDNEYRQIRSAYLAEEKDSIQVERLPQVVQEAIDYTLNNGIRYLWVDALHPASGSNTRRKYLSRDSGPVFRECGHLDGDIPNETSGDINRADSTHAASVEQISTLQNSRFSTKVPTKFELSNATRGLASALALLCGSEAVIVANSFSSGNQEYMLPSLQIARVIAKPTTATEAAIAGCVYAMSVISYHQLHNEERFQPFFLLVALCIAVAMGVAHGLDLMLELLPWSILCGLSASTIFHVLRKIFGWATEPVDEYLRLPLAEKEDLKG</sequence>
<keyword evidence="3" id="KW-1185">Reference proteome</keyword>
<evidence type="ECO:0000313" key="2">
    <source>
        <dbReference type="EMBL" id="OCK75854.1"/>
    </source>
</evidence>
<feature type="domain" description="Heterokaryon incompatibility" evidence="1">
    <location>
        <begin position="196"/>
        <end position="252"/>
    </location>
</feature>